<gene>
    <name evidence="2" type="ORF">P8192_13745</name>
</gene>
<accession>A0ABY8H727</accession>
<reference evidence="2 3" key="1">
    <citation type="submission" date="2023-04" db="EMBL/GenBank/DDBJ databases">
        <title>Funneling lignin-derived compounds into biodiesel using alkali-halophilic Citricoccus sp. P2.</title>
        <authorList>
            <person name="Luo C.-B."/>
        </authorList>
    </citation>
    <scope>NUCLEOTIDE SEQUENCE [LARGE SCALE GENOMIC DNA]</scope>
    <source>
        <strain evidence="2 3">P2</strain>
    </source>
</reference>
<evidence type="ECO:0000313" key="3">
    <source>
        <dbReference type="Proteomes" id="UP001219037"/>
    </source>
</evidence>
<dbReference type="InterPro" id="IPR012349">
    <property type="entry name" value="Split_barrel_FMN-bd"/>
</dbReference>
<dbReference type="GO" id="GO:0004733">
    <property type="term" value="F:pyridoxamine phosphate oxidase activity"/>
    <property type="evidence" value="ECO:0007669"/>
    <property type="project" value="UniProtKB-EC"/>
</dbReference>
<dbReference type="SUPFAM" id="SSF50475">
    <property type="entry name" value="FMN-binding split barrel"/>
    <property type="match status" value="1"/>
</dbReference>
<keyword evidence="3" id="KW-1185">Reference proteome</keyword>
<dbReference type="EC" id="1.4.3.5" evidence="2"/>
<proteinExistence type="predicted"/>
<dbReference type="Pfam" id="PF01243">
    <property type="entry name" value="PNPOx_N"/>
    <property type="match status" value="1"/>
</dbReference>
<feature type="domain" description="Pyridoxamine 5'-phosphate oxidase N-terminal" evidence="1">
    <location>
        <begin position="13"/>
        <end position="117"/>
    </location>
</feature>
<evidence type="ECO:0000259" key="1">
    <source>
        <dbReference type="Pfam" id="PF01243"/>
    </source>
</evidence>
<dbReference type="Proteomes" id="UP001219037">
    <property type="component" value="Chromosome"/>
</dbReference>
<dbReference type="RefSeq" id="WP_278157562.1">
    <property type="nucleotide sequence ID" value="NZ_CP121252.1"/>
</dbReference>
<dbReference type="Gene3D" id="2.30.110.10">
    <property type="entry name" value="Electron Transport, Fmn-binding Protein, Chain A"/>
    <property type="match status" value="1"/>
</dbReference>
<protein>
    <submittedName>
        <fullName evidence="2">Pyridoxamine 5'-phosphate oxidase family protein</fullName>
        <ecNumber evidence="2">1.-.-.-</ecNumber>
        <ecNumber evidence="2">1.4.3.5</ecNumber>
    </submittedName>
</protein>
<keyword evidence="2" id="KW-0560">Oxidoreductase</keyword>
<dbReference type="InterPro" id="IPR011576">
    <property type="entry name" value="Pyridox_Oxase_N"/>
</dbReference>
<dbReference type="EMBL" id="CP121252">
    <property type="protein sequence ID" value="WFP16422.1"/>
    <property type="molecule type" value="Genomic_DNA"/>
</dbReference>
<organism evidence="2 3">
    <name type="scientific">Citricoccus muralis</name>
    <dbReference type="NCBI Taxonomy" id="169134"/>
    <lineage>
        <taxon>Bacteria</taxon>
        <taxon>Bacillati</taxon>
        <taxon>Actinomycetota</taxon>
        <taxon>Actinomycetes</taxon>
        <taxon>Micrococcales</taxon>
        <taxon>Micrococcaceae</taxon>
        <taxon>Citricoccus</taxon>
    </lineage>
</organism>
<evidence type="ECO:0000313" key="2">
    <source>
        <dbReference type="EMBL" id="WFP16422.1"/>
    </source>
</evidence>
<dbReference type="PANTHER" id="PTHR40660:SF1">
    <property type="entry name" value="5'-PHOSPHATE OXIDASE PUTATIVE DOMAIN-CONTAINING PROTEIN-RELATED"/>
    <property type="match status" value="1"/>
</dbReference>
<dbReference type="PANTHER" id="PTHR40660">
    <property type="entry name" value="5'-PHOSPHATE OXIDASE PUTATIVE DOMAIN-CONTAINING PROTEIN-RELATED"/>
    <property type="match status" value="1"/>
</dbReference>
<dbReference type="EC" id="1.-.-.-" evidence="2"/>
<sequence>MNTSITDPVLTGHMKQMLDAQLAFVTTVTDERTPHVAPKGSLNAWSETELWFHDTQAGQTLANIRAGSLVEVAVVDREQRNGYRFLGAPVVHDDGPVFEEAARRRAERGKSAPEAVVVVRLQHIESFRPLTTPEA</sequence>
<name>A0ABY8H727_9MICC</name>